<accession>A0A8H7QLM7</accession>
<reference evidence="1" key="1">
    <citation type="submission" date="2020-12" db="EMBL/GenBank/DDBJ databases">
        <title>Metabolic potential, ecology and presence of endohyphal bacteria is reflected in genomic diversity of Mucoromycotina.</title>
        <authorList>
            <person name="Muszewska A."/>
            <person name="Okrasinska A."/>
            <person name="Steczkiewicz K."/>
            <person name="Drgas O."/>
            <person name="Orlowska M."/>
            <person name="Perlinska-Lenart U."/>
            <person name="Aleksandrzak-Piekarczyk T."/>
            <person name="Szatraj K."/>
            <person name="Zielenkiewicz U."/>
            <person name="Pilsyk S."/>
            <person name="Malc E."/>
            <person name="Mieczkowski P."/>
            <person name="Kruszewska J.S."/>
            <person name="Biernat P."/>
            <person name="Pawlowska J."/>
        </authorList>
    </citation>
    <scope>NUCLEOTIDE SEQUENCE</scope>
    <source>
        <strain evidence="1">CBS 226.32</strain>
    </source>
</reference>
<gene>
    <name evidence="1" type="ORF">INT46_009202</name>
</gene>
<dbReference type="AlphaFoldDB" id="A0A8H7QLM7"/>
<name>A0A8H7QLM7_9FUNG</name>
<evidence type="ECO:0000313" key="2">
    <source>
        <dbReference type="Proteomes" id="UP000650833"/>
    </source>
</evidence>
<evidence type="ECO:0000313" key="1">
    <source>
        <dbReference type="EMBL" id="KAG2194547.1"/>
    </source>
</evidence>
<sequence>MQYTKHGIYNFVREKKILVGEDFGERREHITLLFNFFLILKSCLEETMKTIAVLKSQHEEKERCNDSENNSQEVLLSDIICPRIFKLSYNTDGQHFANEHFKSSPESDY</sequence>
<comment type="caution">
    <text evidence="1">The sequence shown here is derived from an EMBL/GenBank/DDBJ whole genome shotgun (WGS) entry which is preliminary data.</text>
</comment>
<organism evidence="1 2">
    <name type="scientific">Mucor plumbeus</name>
    <dbReference type="NCBI Taxonomy" id="97098"/>
    <lineage>
        <taxon>Eukaryota</taxon>
        <taxon>Fungi</taxon>
        <taxon>Fungi incertae sedis</taxon>
        <taxon>Mucoromycota</taxon>
        <taxon>Mucoromycotina</taxon>
        <taxon>Mucoromycetes</taxon>
        <taxon>Mucorales</taxon>
        <taxon>Mucorineae</taxon>
        <taxon>Mucoraceae</taxon>
        <taxon>Mucor</taxon>
    </lineage>
</organism>
<keyword evidence="2" id="KW-1185">Reference proteome</keyword>
<protein>
    <submittedName>
        <fullName evidence="1">Uncharacterized protein</fullName>
    </submittedName>
</protein>
<proteinExistence type="predicted"/>
<dbReference type="OrthoDB" id="2282826at2759"/>
<dbReference type="EMBL" id="JAEPRC010000581">
    <property type="protein sequence ID" value="KAG2194547.1"/>
    <property type="molecule type" value="Genomic_DNA"/>
</dbReference>
<dbReference type="Proteomes" id="UP000650833">
    <property type="component" value="Unassembled WGS sequence"/>
</dbReference>